<dbReference type="PANTHER" id="PTHR30204">
    <property type="entry name" value="REDOX-CYCLING DRUG-SENSING TRANSCRIPTIONAL ACTIVATOR SOXR"/>
    <property type="match status" value="1"/>
</dbReference>
<dbReference type="PROSITE" id="PS00552">
    <property type="entry name" value="HTH_MERR_1"/>
    <property type="match status" value="1"/>
</dbReference>
<dbReference type="InterPro" id="IPR009061">
    <property type="entry name" value="DNA-bd_dom_put_sf"/>
</dbReference>
<dbReference type="PANTHER" id="PTHR30204:SF97">
    <property type="entry name" value="MERR FAMILY REGULATORY PROTEIN"/>
    <property type="match status" value="1"/>
</dbReference>
<dbReference type="OrthoDB" id="9773308at2"/>
<keyword evidence="1 3" id="KW-0238">DNA-binding</keyword>
<name>A0A318SLB9_9DEIO</name>
<dbReference type="Gene3D" id="3.20.80.10">
    <property type="entry name" value="Regulatory factor, effector binding domain"/>
    <property type="match status" value="1"/>
</dbReference>
<dbReference type="PROSITE" id="PS50937">
    <property type="entry name" value="HTH_MERR_2"/>
    <property type="match status" value="1"/>
</dbReference>
<dbReference type="SMART" id="SM00422">
    <property type="entry name" value="HTH_MERR"/>
    <property type="match status" value="1"/>
</dbReference>
<organism evidence="3 4">
    <name type="scientific">Deinococcus yavapaiensis KR-236</name>
    <dbReference type="NCBI Taxonomy" id="694435"/>
    <lineage>
        <taxon>Bacteria</taxon>
        <taxon>Thermotogati</taxon>
        <taxon>Deinococcota</taxon>
        <taxon>Deinococci</taxon>
        <taxon>Deinococcales</taxon>
        <taxon>Deinococcaceae</taxon>
        <taxon>Deinococcus</taxon>
    </lineage>
</organism>
<dbReference type="SUPFAM" id="SSF46955">
    <property type="entry name" value="Putative DNA-binding domain"/>
    <property type="match status" value="1"/>
</dbReference>
<evidence type="ECO:0000259" key="2">
    <source>
        <dbReference type="PROSITE" id="PS50937"/>
    </source>
</evidence>
<comment type="caution">
    <text evidence="3">The sequence shown here is derived from an EMBL/GenBank/DDBJ whole genome shotgun (WGS) entry which is preliminary data.</text>
</comment>
<feature type="domain" description="HTH merR-type" evidence="2">
    <location>
        <begin position="9"/>
        <end position="79"/>
    </location>
</feature>
<dbReference type="EMBL" id="QJSX01000009">
    <property type="protein sequence ID" value="PYE53342.1"/>
    <property type="molecule type" value="Genomic_DNA"/>
</dbReference>
<dbReference type="InterPro" id="IPR000551">
    <property type="entry name" value="MerR-type_HTH_dom"/>
</dbReference>
<proteinExistence type="predicted"/>
<keyword evidence="4" id="KW-1185">Reference proteome</keyword>
<dbReference type="RefSeq" id="WP_110887136.1">
    <property type="nucleotide sequence ID" value="NZ_QJSX01000009.1"/>
</dbReference>
<sequence length="275" mass="30394">MSSHPTKALLPIGSFAREARLSRKALRLYDALGLLTPAFVDDLSGYRYYASEQVGRAKLIGLLRQLGMPLPRIADLLDLTSERAAKAVAAYWSEVEQDHTAKRQLASYLENFLQGKDGNMFDIKTRSVAQRHVVTLTKAVYVKDLGAFIDSAHRDLYSLVARCGARAGETSFVIYHGGVNDDGDGPVEVCVPFEGEIDARGDARTRIEPAHTEVYTTLTKGRTVFPGILEAYDAVHAYTERHGLRRRAAPREVYFASGSEIGDDDPFCDVAWPVE</sequence>
<dbReference type="Pfam" id="PF13411">
    <property type="entry name" value="MerR_1"/>
    <property type="match status" value="1"/>
</dbReference>
<dbReference type="GO" id="GO:0003677">
    <property type="term" value="F:DNA binding"/>
    <property type="evidence" value="ECO:0007669"/>
    <property type="project" value="UniProtKB-KW"/>
</dbReference>
<dbReference type="Gene3D" id="1.10.1660.10">
    <property type="match status" value="1"/>
</dbReference>
<evidence type="ECO:0000313" key="4">
    <source>
        <dbReference type="Proteomes" id="UP000248326"/>
    </source>
</evidence>
<accession>A0A318SLB9</accession>
<dbReference type="Proteomes" id="UP000248326">
    <property type="component" value="Unassembled WGS sequence"/>
</dbReference>
<evidence type="ECO:0000256" key="1">
    <source>
        <dbReference type="ARBA" id="ARBA00023125"/>
    </source>
</evidence>
<gene>
    <name evidence="3" type="ORF">DES52_109116</name>
</gene>
<dbReference type="InterPro" id="IPR011256">
    <property type="entry name" value="Reg_factor_effector_dom_sf"/>
</dbReference>
<protein>
    <submittedName>
        <fullName evidence="3">DNA-binding transcriptional MerR regulator</fullName>
    </submittedName>
</protein>
<dbReference type="GO" id="GO:0003700">
    <property type="term" value="F:DNA-binding transcription factor activity"/>
    <property type="evidence" value="ECO:0007669"/>
    <property type="project" value="InterPro"/>
</dbReference>
<dbReference type="AlphaFoldDB" id="A0A318SLB9"/>
<evidence type="ECO:0000313" key="3">
    <source>
        <dbReference type="EMBL" id="PYE53342.1"/>
    </source>
</evidence>
<reference evidence="3 4" key="1">
    <citation type="submission" date="2018-06" db="EMBL/GenBank/DDBJ databases">
        <title>Genomic Encyclopedia of Type Strains, Phase IV (KMG-IV): sequencing the most valuable type-strain genomes for metagenomic binning, comparative biology and taxonomic classification.</title>
        <authorList>
            <person name="Goeker M."/>
        </authorList>
    </citation>
    <scope>NUCLEOTIDE SEQUENCE [LARGE SCALE GENOMIC DNA]</scope>
    <source>
        <strain evidence="3 4">DSM 18048</strain>
    </source>
</reference>
<dbReference type="CDD" id="cd01107">
    <property type="entry name" value="HTH_BmrR"/>
    <property type="match status" value="1"/>
</dbReference>
<dbReference type="InterPro" id="IPR047057">
    <property type="entry name" value="MerR_fam"/>
</dbReference>